<dbReference type="Proteomes" id="UP000006727">
    <property type="component" value="Chromosome 7"/>
</dbReference>
<dbReference type="EMBL" id="ABEU02000007">
    <property type="protein sequence ID" value="PNR50764.1"/>
    <property type="molecule type" value="Genomic_DNA"/>
</dbReference>
<dbReference type="AlphaFoldDB" id="A0A2K1KAF9"/>
<dbReference type="Gramene" id="Pp3c7_5111V3.1">
    <property type="protein sequence ID" value="PAC:32924522.CDS.1"/>
    <property type="gene ID" value="Pp3c7_5111"/>
</dbReference>
<organism evidence="2">
    <name type="scientific">Physcomitrium patens</name>
    <name type="common">Spreading-leaved earth moss</name>
    <name type="synonym">Physcomitrella patens</name>
    <dbReference type="NCBI Taxonomy" id="3218"/>
    <lineage>
        <taxon>Eukaryota</taxon>
        <taxon>Viridiplantae</taxon>
        <taxon>Streptophyta</taxon>
        <taxon>Embryophyta</taxon>
        <taxon>Bryophyta</taxon>
        <taxon>Bryophytina</taxon>
        <taxon>Bryopsida</taxon>
        <taxon>Funariidae</taxon>
        <taxon>Funariales</taxon>
        <taxon>Funariaceae</taxon>
        <taxon>Physcomitrium</taxon>
    </lineage>
</organism>
<sequence>MRNQSPPPTQFPPPLSTHPATTTTPAKSPRRVHSVCSVVKETVQLSIMPCRFAHDDWNDEVVIVVVAAIQKSKVHK</sequence>
<evidence type="ECO:0000313" key="3">
    <source>
        <dbReference type="EnsemblPlants" id="PAC:32924522.CDS.1"/>
    </source>
</evidence>
<feature type="compositionally biased region" description="Pro residues" evidence="1">
    <location>
        <begin position="1"/>
        <end position="16"/>
    </location>
</feature>
<feature type="region of interest" description="Disordered" evidence="1">
    <location>
        <begin position="1"/>
        <end position="32"/>
    </location>
</feature>
<evidence type="ECO:0000313" key="4">
    <source>
        <dbReference type="Proteomes" id="UP000006727"/>
    </source>
</evidence>
<dbReference type="EnsemblPlants" id="Pp3c7_5111V3.1">
    <property type="protein sequence ID" value="PAC:32924522.CDS.1"/>
    <property type="gene ID" value="Pp3c7_5111"/>
</dbReference>
<accession>A0A2K1KAF9</accession>
<dbReference type="InParanoid" id="A0A2K1KAF9"/>
<protein>
    <submittedName>
        <fullName evidence="2 3">Uncharacterized protein</fullName>
    </submittedName>
</protein>
<reference evidence="3" key="3">
    <citation type="submission" date="2020-12" db="UniProtKB">
        <authorList>
            <consortium name="EnsemblPlants"/>
        </authorList>
    </citation>
    <scope>IDENTIFICATION</scope>
</reference>
<proteinExistence type="predicted"/>
<gene>
    <name evidence="2" type="ORF">PHYPA_009950</name>
</gene>
<reference evidence="2 4" key="2">
    <citation type="journal article" date="2018" name="Plant J.">
        <title>The Physcomitrella patens chromosome-scale assembly reveals moss genome structure and evolution.</title>
        <authorList>
            <person name="Lang D."/>
            <person name="Ullrich K.K."/>
            <person name="Murat F."/>
            <person name="Fuchs J."/>
            <person name="Jenkins J."/>
            <person name="Haas F.B."/>
            <person name="Piednoel M."/>
            <person name="Gundlach H."/>
            <person name="Van Bel M."/>
            <person name="Meyberg R."/>
            <person name="Vives C."/>
            <person name="Morata J."/>
            <person name="Symeonidi A."/>
            <person name="Hiss M."/>
            <person name="Muchero W."/>
            <person name="Kamisugi Y."/>
            <person name="Saleh O."/>
            <person name="Blanc G."/>
            <person name="Decker E.L."/>
            <person name="van Gessel N."/>
            <person name="Grimwood J."/>
            <person name="Hayes R.D."/>
            <person name="Graham S.W."/>
            <person name="Gunter L.E."/>
            <person name="McDaniel S.F."/>
            <person name="Hoernstein S.N.W."/>
            <person name="Larsson A."/>
            <person name="Li F.W."/>
            <person name="Perroud P.F."/>
            <person name="Phillips J."/>
            <person name="Ranjan P."/>
            <person name="Rokshar D.S."/>
            <person name="Rothfels C.J."/>
            <person name="Schneider L."/>
            <person name="Shu S."/>
            <person name="Stevenson D.W."/>
            <person name="Thummler F."/>
            <person name="Tillich M."/>
            <person name="Villarreal Aguilar J.C."/>
            <person name="Widiez T."/>
            <person name="Wong G.K."/>
            <person name="Wymore A."/>
            <person name="Zhang Y."/>
            <person name="Zimmer A.D."/>
            <person name="Quatrano R.S."/>
            <person name="Mayer K.F.X."/>
            <person name="Goodstein D."/>
            <person name="Casacuberta J.M."/>
            <person name="Vandepoele K."/>
            <person name="Reski R."/>
            <person name="Cuming A.C."/>
            <person name="Tuskan G.A."/>
            <person name="Maumus F."/>
            <person name="Salse J."/>
            <person name="Schmutz J."/>
            <person name="Rensing S.A."/>
        </authorList>
    </citation>
    <scope>NUCLEOTIDE SEQUENCE [LARGE SCALE GENOMIC DNA]</scope>
    <source>
        <strain evidence="3 4">cv. Gransden 2004</strain>
    </source>
</reference>
<reference evidence="2 4" key="1">
    <citation type="journal article" date="2008" name="Science">
        <title>The Physcomitrella genome reveals evolutionary insights into the conquest of land by plants.</title>
        <authorList>
            <person name="Rensing S."/>
            <person name="Lang D."/>
            <person name="Zimmer A."/>
            <person name="Terry A."/>
            <person name="Salamov A."/>
            <person name="Shapiro H."/>
            <person name="Nishiyama T."/>
            <person name="Perroud P.-F."/>
            <person name="Lindquist E."/>
            <person name="Kamisugi Y."/>
            <person name="Tanahashi T."/>
            <person name="Sakakibara K."/>
            <person name="Fujita T."/>
            <person name="Oishi K."/>
            <person name="Shin-I T."/>
            <person name="Kuroki Y."/>
            <person name="Toyoda A."/>
            <person name="Suzuki Y."/>
            <person name="Hashimoto A."/>
            <person name="Yamaguchi K."/>
            <person name="Sugano A."/>
            <person name="Kohara Y."/>
            <person name="Fujiyama A."/>
            <person name="Anterola A."/>
            <person name="Aoki S."/>
            <person name="Ashton N."/>
            <person name="Barbazuk W.B."/>
            <person name="Barker E."/>
            <person name="Bennetzen J."/>
            <person name="Bezanilla M."/>
            <person name="Blankenship R."/>
            <person name="Cho S.H."/>
            <person name="Dutcher S."/>
            <person name="Estelle M."/>
            <person name="Fawcett J.A."/>
            <person name="Gundlach H."/>
            <person name="Hanada K."/>
            <person name="Heyl A."/>
            <person name="Hicks K.A."/>
            <person name="Hugh J."/>
            <person name="Lohr M."/>
            <person name="Mayer K."/>
            <person name="Melkozernov A."/>
            <person name="Murata T."/>
            <person name="Nelson D."/>
            <person name="Pils B."/>
            <person name="Prigge M."/>
            <person name="Reiss B."/>
            <person name="Renner T."/>
            <person name="Rombauts S."/>
            <person name="Rushton P."/>
            <person name="Sanderfoot A."/>
            <person name="Schween G."/>
            <person name="Shiu S.-H."/>
            <person name="Stueber K."/>
            <person name="Theodoulou F.L."/>
            <person name="Tu H."/>
            <person name="Van de Peer Y."/>
            <person name="Verrier P.J."/>
            <person name="Waters E."/>
            <person name="Wood A."/>
            <person name="Yang L."/>
            <person name="Cove D."/>
            <person name="Cuming A."/>
            <person name="Hasebe M."/>
            <person name="Lucas S."/>
            <person name="Mishler D.B."/>
            <person name="Reski R."/>
            <person name="Grigoriev I."/>
            <person name="Quatrano R.S."/>
            <person name="Boore J.L."/>
        </authorList>
    </citation>
    <scope>NUCLEOTIDE SEQUENCE [LARGE SCALE GENOMIC DNA]</scope>
    <source>
        <strain evidence="3 4">cv. Gransden 2004</strain>
    </source>
</reference>
<evidence type="ECO:0000256" key="1">
    <source>
        <dbReference type="SAM" id="MobiDB-lite"/>
    </source>
</evidence>
<keyword evidence="4" id="KW-1185">Reference proteome</keyword>
<dbReference type="PaxDb" id="3218-PP1S207_104V6.1"/>
<evidence type="ECO:0000313" key="2">
    <source>
        <dbReference type="EMBL" id="PNR50764.1"/>
    </source>
</evidence>
<name>A0A2K1KAF9_PHYPA</name>